<comment type="caution">
    <text evidence="2">The sequence shown here is derived from an EMBL/GenBank/DDBJ whole genome shotgun (WGS) entry which is preliminary data.</text>
</comment>
<name>A0A397JVY3_9GLOM</name>
<gene>
    <name evidence="2" type="ORF">Glove_22g184</name>
</gene>
<dbReference type="PROSITE" id="PS50097">
    <property type="entry name" value="BTB"/>
    <property type="match status" value="1"/>
</dbReference>
<accession>A0A397JVY3</accession>
<proteinExistence type="predicted"/>
<dbReference type="Gene3D" id="3.30.710.10">
    <property type="entry name" value="Potassium Channel Kv1.1, Chain A"/>
    <property type="match status" value="1"/>
</dbReference>
<keyword evidence="3" id="KW-1185">Reference proteome</keyword>
<dbReference type="SUPFAM" id="SSF54695">
    <property type="entry name" value="POZ domain"/>
    <property type="match status" value="1"/>
</dbReference>
<evidence type="ECO:0000313" key="2">
    <source>
        <dbReference type="EMBL" id="RHZ88580.1"/>
    </source>
</evidence>
<dbReference type="Proteomes" id="UP000266861">
    <property type="component" value="Unassembled WGS sequence"/>
</dbReference>
<sequence>MSTRQRKNLPSINQRIRKFRVKSSHIGRKLIDGNPITSYLIEKLHLIGYQYYNDKSTSFAELRVEGITRTFWIHKEFLVLQSNFFHEIFNDKNIGTVINITVPSPGTFESILEYLYDGNEEKWYDTFTTENWNSVWENISYLELGSKARAICISFCENQIN</sequence>
<evidence type="ECO:0000313" key="3">
    <source>
        <dbReference type="Proteomes" id="UP000266861"/>
    </source>
</evidence>
<dbReference type="OrthoDB" id="10250130at2759"/>
<reference evidence="2 3" key="1">
    <citation type="submission" date="2018-08" db="EMBL/GenBank/DDBJ databases">
        <title>Genome and evolution of the arbuscular mycorrhizal fungus Diversispora epigaea (formerly Glomus versiforme) and its bacterial endosymbionts.</title>
        <authorList>
            <person name="Sun X."/>
            <person name="Fei Z."/>
            <person name="Harrison M."/>
        </authorList>
    </citation>
    <scope>NUCLEOTIDE SEQUENCE [LARGE SCALE GENOMIC DNA]</scope>
    <source>
        <strain evidence="2 3">IT104</strain>
    </source>
</reference>
<dbReference type="Pfam" id="PF00651">
    <property type="entry name" value="BTB"/>
    <property type="match status" value="1"/>
</dbReference>
<dbReference type="CDD" id="cd18186">
    <property type="entry name" value="BTB_POZ_ZBTB_KLHL-like"/>
    <property type="match status" value="1"/>
</dbReference>
<protein>
    <recommendedName>
        <fullName evidence="1">BTB domain-containing protein</fullName>
    </recommendedName>
</protein>
<organism evidence="2 3">
    <name type="scientific">Diversispora epigaea</name>
    <dbReference type="NCBI Taxonomy" id="1348612"/>
    <lineage>
        <taxon>Eukaryota</taxon>
        <taxon>Fungi</taxon>
        <taxon>Fungi incertae sedis</taxon>
        <taxon>Mucoromycota</taxon>
        <taxon>Glomeromycotina</taxon>
        <taxon>Glomeromycetes</taxon>
        <taxon>Diversisporales</taxon>
        <taxon>Diversisporaceae</taxon>
        <taxon>Diversispora</taxon>
    </lineage>
</organism>
<evidence type="ECO:0000259" key="1">
    <source>
        <dbReference type="PROSITE" id="PS50097"/>
    </source>
</evidence>
<dbReference type="InterPro" id="IPR011333">
    <property type="entry name" value="SKP1/BTB/POZ_sf"/>
</dbReference>
<feature type="domain" description="BTB" evidence="1">
    <location>
        <begin position="58"/>
        <end position="119"/>
    </location>
</feature>
<dbReference type="AlphaFoldDB" id="A0A397JVY3"/>
<dbReference type="EMBL" id="PQFF01000020">
    <property type="protein sequence ID" value="RHZ88580.1"/>
    <property type="molecule type" value="Genomic_DNA"/>
</dbReference>
<dbReference type="InterPro" id="IPR000210">
    <property type="entry name" value="BTB/POZ_dom"/>
</dbReference>